<dbReference type="InterPro" id="IPR000719">
    <property type="entry name" value="Prot_kinase_dom"/>
</dbReference>
<feature type="transmembrane region" description="Helical" evidence="10">
    <location>
        <begin position="530"/>
        <end position="550"/>
    </location>
</feature>
<reference evidence="12 13" key="1">
    <citation type="submission" date="2015-03" db="EMBL/GenBank/DDBJ databases">
        <title>Genome assembly of Sandaracinus amylolyticus DSM 53668.</title>
        <authorList>
            <person name="Sharma G."/>
            <person name="Subramanian S."/>
        </authorList>
    </citation>
    <scope>NUCLEOTIDE SEQUENCE [LARGE SCALE GENOMIC DNA]</scope>
    <source>
        <strain evidence="12 13">DSM 53668</strain>
    </source>
</reference>
<dbReference type="PROSITE" id="PS50011">
    <property type="entry name" value="PROTEIN_KINASE_DOM"/>
    <property type="match status" value="1"/>
</dbReference>
<keyword evidence="4 7" id="KW-0547">Nucleotide-binding</keyword>
<dbReference type="EC" id="2.7.11.1" evidence="2"/>
<evidence type="ECO:0000256" key="10">
    <source>
        <dbReference type="SAM" id="Phobius"/>
    </source>
</evidence>
<dbReference type="PROSITE" id="PS00108">
    <property type="entry name" value="PROTEIN_KINASE_ST"/>
    <property type="match status" value="1"/>
</dbReference>
<keyword evidence="10" id="KW-0472">Membrane</keyword>
<evidence type="ECO:0000256" key="8">
    <source>
        <dbReference type="SAM" id="Coils"/>
    </source>
</evidence>
<evidence type="ECO:0000313" key="12">
    <source>
        <dbReference type="EMBL" id="AKF05719.1"/>
    </source>
</evidence>
<feature type="domain" description="Protein kinase" evidence="11">
    <location>
        <begin position="246"/>
        <end position="514"/>
    </location>
</feature>
<dbReference type="GO" id="GO:0004674">
    <property type="term" value="F:protein serine/threonine kinase activity"/>
    <property type="evidence" value="ECO:0007669"/>
    <property type="project" value="UniProtKB-KW"/>
</dbReference>
<keyword evidence="10" id="KW-1133">Transmembrane helix</keyword>
<organism evidence="12 13">
    <name type="scientific">Sandaracinus amylolyticus</name>
    <dbReference type="NCBI Taxonomy" id="927083"/>
    <lineage>
        <taxon>Bacteria</taxon>
        <taxon>Pseudomonadati</taxon>
        <taxon>Myxococcota</taxon>
        <taxon>Polyangia</taxon>
        <taxon>Polyangiales</taxon>
        <taxon>Sandaracinaceae</taxon>
        <taxon>Sandaracinus</taxon>
    </lineage>
</organism>
<evidence type="ECO:0000256" key="1">
    <source>
        <dbReference type="ARBA" id="ARBA00010886"/>
    </source>
</evidence>
<keyword evidence="13" id="KW-1185">Reference proteome</keyword>
<keyword evidence="6 7" id="KW-0067">ATP-binding</keyword>
<name>A0A0F6SES8_9BACT</name>
<dbReference type="GO" id="GO:0005524">
    <property type="term" value="F:ATP binding"/>
    <property type="evidence" value="ECO:0007669"/>
    <property type="project" value="UniProtKB-UniRule"/>
</dbReference>
<gene>
    <name evidence="12" type="ORF">DB32_002868</name>
</gene>
<keyword evidence="10" id="KW-0812">Transmembrane</keyword>
<dbReference type="SMART" id="SM00220">
    <property type="entry name" value="S_TKc"/>
    <property type="match status" value="1"/>
</dbReference>
<dbReference type="InterPro" id="IPR017441">
    <property type="entry name" value="Protein_kinase_ATP_BS"/>
</dbReference>
<evidence type="ECO:0000256" key="9">
    <source>
        <dbReference type="SAM" id="MobiDB-lite"/>
    </source>
</evidence>
<dbReference type="PANTHER" id="PTHR43671:SF13">
    <property type="entry name" value="SERINE_THREONINE-PROTEIN KINASE NEK2"/>
    <property type="match status" value="1"/>
</dbReference>
<evidence type="ECO:0000256" key="7">
    <source>
        <dbReference type="PROSITE-ProRule" id="PRU10141"/>
    </source>
</evidence>
<dbReference type="Proteomes" id="UP000034883">
    <property type="component" value="Chromosome"/>
</dbReference>
<dbReference type="Pfam" id="PF00069">
    <property type="entry name" value="Pkinase"/>
    <property type="match status" value="1"/>
</dbReference>
<feature type="coiled-coil region" evidence="8">
    <location>
        <begin position="555"/>
        <end position="752"/>
    </location>
</feature>
<accession>A0A0F6SES8</accession>
<dbReference type="PANTHER" id="PTHR43671">
    <property type="entry name" value="SERINE/THREONINE-PROTEIN KINASE NEK"/>
    <property type="match status" value="1"/>
</dbReference>
<dbReference type="PROSITE" id="PS00107">
    <property type="entry name" value="PROTEIN_KINASE_ATP"/>
    <property type="match status" value="1"/>
</dbReference>
<evidence type="ECO:0000256" key="5">
    <source>
        <dbReference type="ARBA" id="ARBA00022777"/>
    </source>
</evidence>
<evidence type="ECO:0000259" key="11">
    <source>
        <dbReference type="PROSITE" id="PS50011"/>
    </source>
</evidence>
<dbReference type="AlphaFoldDB" id="A0A0F6SES8"/>
<keyword evidence="3" id="KW-0808">Transferase</keyword>
<dbReference type="InterPro" id="IPR050660">
    <property type="entry name" value="NEK_Ser/Thr_kinase"/>
</dbReference>
<dbReference type="Gene3D" id="3.30.200.20">
    <property type="entry name" value="Phosphorylase Kinase, domain 1"/>
    <property type="match status" value="1"/>
</dbReference>
<dbReference type="EMBL" id="CP011125">
    <property type="protein sequence ID" value="AKF05719.1"/>
    <property type="molecule type" value="Genomic_DNA"/>
</dbReference>
<dbReference type="InterPro" id="IPR011009">
    <property type="entry name" value="Kinase-like_dom_sf"/>
</dbReference>
<dbReference type="SUPFAM" id="SSF56112">
    <property type="entry name" value="Protein kinase-like (PK-like)"/>
    <property type="match status" value="1"/>
</dbReference>
<dbReference type="InterPro" id="IPR008271">
    <property type="entry name" value="Ser/Thr_kinase_AS"/>
</dbReference>
<feature type="region of interest" description="Disordered" evidence="9">
    <location>
        <begin position="753"/>
        <end position="784"/>
    </location>
</feature>
<dbReference type="Gene3D" id="1.10.510.10">
    <property type="entry name" value="Transferase(Phosphotransferase) domain 1"/>
    <property type="match status" value="1"/>
</dbReference>
<proteinExistence type="inferred from homology"/>
<comment type="similarity">
    <text evidence="1">Belongs to the protein kinase superfamily. NEK Ser/Thr protein kinase family. NIMA subfamily.</text>
</comment>
<evidence type="ECO:0000256" key="2">
    <source>
        <dbReference type="ARBA" id="ARBA00012513"/>
    </source>
</evidence>
<keyword evidence="5 12" id="KW-0418">Kinase</keyword>
<evidence type="ECO:0000256" key="6">
    <source>
        <dbReference type="ARBA" id="ARBA00022840"/>
    </source>
</evidence>
<keyword evidence="12" id="KW-0723">Serine/threonine-protein kinase</keyword>
<evidence type="ECO:0000313" key="13">
    <source>
        <dbReference type="Proteomes" id="UP000034883"/>
    </source>
</evidence>
<dbReference type="STRING" id="927083.DB32_002868"/>
<sequence length="784" mass="87057">MPLVVRRRGEDAEARREEGGARMSSVASLASVELSGVLATSPDALRRRLLGPWALGLRQYLALRLGDPQRAGDAFRELRRLVSAMPASELVREPGPKAHVYRLARRIALDLEAQRPVSARGREALAFRDPPDATRGYADALQRVRRSLSGDDAELVELRFARELSPAEIACVVEQPLVDVELRLARATARAFDLLGAHAPDPHATRGGPLVDAFALAKGAQGSATRTAEGESLAALPPGTLIGARYRVVKRVGIGAFGDVYMADDADVPGHRVALKMLREPSLSTAAREAALRELKLIAAVFHPSVVQFKDHGWHEDRLWFVMPWYEGETLDQRMQRGPLARAEARRIFEPLARALAALHANGIRHQDIKPDNVFLARIKGFGPDGEHEESIPVLLDLGVAAKEHEALIGGTPVYFAPEVASHYANVDDERPIGPKADVFALALTLRNALEPDTEEDVPAGAIEAFIERRARERPPLPRAKELRWLAPSFERWLAMDPDQRPSAEELARELAVLTRPEERRARRRAVLQWLVPLLVGLGAAFGALVYVFVRETELQELEISRARTEAQAARADLMVEAARLEALDADHAALLERYEQNRLTRQQLADQLATAEGQIRILGDQIGQLIGDRESLSASLDETREALATMQETFLTQRRQLDTELTRVRDLTRHIDELRIDSERVTAELEGELEQTRGRVEQLEDQLEISRAARREVTARAESLDNQLRESEAARERAMEELVTLRRRVAQLREILDPGEQPARRPQDTGTLDVRAPEGASADPVTP</sequence>
<dbReference type="KEGG" id="samy:DB32_002868"/>
<feature type="binding site" evidence="7">
    <location>
        <position position="276"/>
    </location>
    <ligand>
        <name>ATP</name>
        <dbReference type="ChEBI" id="CHEBI:30616"/>
    </ligand>
</feature>
<protein>
    <recommendedName>
        <fullName evidence="2">non-specific serine/threonine protein kinase</fullName>
        <ecNumber evidence="2">2.7.11.1</ecNumber>
    </recommendedName>
</protein>
<evidence type="ECO:0000256" key="4">
    <source>
        <dbReference type="ARBA" id="ARBA00022741"/>
    </source>
</evidence>
<dbReference type="CDD" id="cd14014">
    <property type="entry name" value="STKc_PknB_like"/>
    <property type="match status" value="1"/>
</dbReference>
<evidence type="ECO:0000256" key="3">
    <source>
        <dbReference type="ARBA" id="ARBA00022679"/>
    </source>
</evidence>
<keyword evidence="8" id="KW-0175">Coiled coil</keyword>